<protein>
    <submittedName>
        <fullName evidence="2">Uncharacterized protein</fullName>
    </submittedName>
</protein>
<dbReference type="RefSeq" id="WP_202345335.1">
    <property type="nucleotide sequence ID" value="NZ_BAAAPI010000004.1"/>
</dbReference>
<name>A0ABS1SHN4_9MICO</name>
<dbReference type="Proteomes" id="UP001645859">
    <property type="component" value="Unassembled WGS sequence"/>
</dbReference>
<gene>
    <name evidence="2" type="ORF">D3230_12315</name>
</gene>
<feature type="region of interest" description="Disordered" evidence="1">
    <location>
        <begin position="1"/>
        <end position="20"/>
    </location>
</feature>
<evidence type="ECO:0000313" key="3">
    <source>
        <dbReference type="Proteomes" id="UP001645859"/>
    </source>
</evidence>
<dbReference type="EMBL" id="QYAC01000006">
    <property type="protein sequence ID" value="MBL3680066.1"/>
    <property type="molecule type" value="Genomic_DNA"/>
</dbReference>
<proteinExistence type="predicted"/>
<accession>A0ABS1SHN4</accession>
<feature type="compositionally biased region" description="Basic and acidic residues" evidence="1">
    <location>
        <begin position="74"/>
        <end position="83"/>
    </location>
</feature>
<feature type="region of interest" description="Disordered" evidence="1">
    <location>
        <begin position="55"/>
        <end position="83"/>
    </location>
</feature>
<feature type="compositionally biased region" description="Polar residues" evidence="1">
    <location>
        <begin position="1"/>
        <end position="15"/>
    </location>
</feature>
<evidence type="ECO:0000256" key="1">
    <source>
        <dbReference type="SAM" id="MobiDB-lite"/>
    </source>
</evidence>
<evidence type="ECO:0000313" key="2">
    <source>
        <dbReference type="EMBL" id="MBL3680066.1"/>
    </source>
</evidence>
<keyword evidence="3" id="KW-1185">Reference proteome</keyword>
<organism evidence="2 3">
    <name type="scientific">Leucobacter chromiireducens subsp. solipictus</name>
    <dbReference type="NCBI Taxonomy" id="398235"/>
    <lineage>
        <taxon>Bacteria</taxon>
        <taxon>Bacillati</taxon>
        <taxon>Actinomycetota</taxon>
        <taxon>Actinomycetes</taxon>
        <taxon>Micrococcales</taxon>
        <taxon>Microbacteriaceae</taxon>
        <taxon>Leucobacter</taxon>
    </lineage>
</organism>
<sequence length="83" mass="8817">MNDVVNTPGPTSDSPVSAAPDLAATAASVVPVSGAEEFEEQEAELAADLEELWQEESPDTARRTEFAEQVDGDPDTREVLDEA</sequence>
<comment type="caution">
    <text evidence="2">The sequence shown here is derived from an EMBL/GenBank/DDBJ whole genome shotgun (WGS) entry which is preliminary data.</text>
</comment>
<reference evidence="2 3" key="1">
    <citation type="submission" date="2018-09" db="EMBL/GenBank/DDBJ databases">
        <title>Comparative genomics of Leucobacter spp.</title>
        <authorList>
            <person name="Reis A.C."/>
            <person name="Kolvenbach B.A."/>
            <person name="Corvini P.F.X."/>
            <person name="Nunes O.C."/>
        </authorList>
    </citation>
    <scope>NUCLEOTIDE SEQUENCE [LARGE SCALE GENOMIC DNA]</scope>
    <source>
        <strain evidence="2 3">TAN 31504</strain>
    </source>
</reference>